<protein>
    <submittedName>
        <fullName evidence="1">Uncharacterized protein</fullName>
    </submittedName>
</protein>
<dbReference type="EMBL" id="JAQQWM010000004">
    <property type="protein sequence ID" value="KAK8068649.1"/>
    <property type="molecule type" value="Genomic_DNA"/>
</dbReference>
<evidence type="ECO:0000313" key="2">
    <source>
        <dbReference type="Proteomes" id="UP001446871"/>
    </source>
</evidence>
<dbReference type="Proteomes" id="UP001446871">
    <property type="component" value="Unassembled WGS sequence"/>
</dbReference>
<gene>
    <name evidence="1" type="ORF">PG996_007761</name>
</gene>
<comment type="caution">
    <text evidence="1">The sequence shown here is derived from an EMBL/GenBank/DDBJ whole genome shotgun (WGS) entry which is preliminary data.</text>
</comment>
<sequence length="219" mass="24121">MRYASRAIELLNGDGVDEAFTRNEWVGFCNGYTTIEFTEDTVRGHIDGGHADAANWNDVQNLARRHGPEHLENQAAGRLSPFVEVDVDNRSASGAGSFYNLGDPAEEEEAHPEDQARAIYPGEVMVISEDDGGVHVPGHAVFALPCQARLQKARPASVLLADTISPYSLLAPIQDSPLFRSSAATQYPRRAASVAGRWEFLNAFVEDRRWQMDKQTPPK</sequence>
<accession>A0ABR1VBS2</accession>
<name>A0ABR1VBS2_9PEZI</name>
<organism evidence="1 2">
    <name type="scientific">Apiospora saccharicola</name>
    <dbReference type="NCBI Taxonomy" id="335842"/>
    <lineage>
        <taxon>Eukaryota</taxon>
        <taxon>Fungi</taxon>
        <taxon>Dikarya</taxon>
        <taxon>Ascomycota</taxon>
        <taxon>Pezizomycotina</taxon>
        <taxon>Sordariomycetes</taxon>
        <taxon>Xylariomycetidae</taxon>
        <taxon>Amphisphaeriales</taxon>
        <taxon>Apiosporaceae</taxon>
        <taxon>Apiospora</taxon>
    </lineage>
</organism>
<proteinExistence type="predicted"/>
<keyword evidence="2" id="KW-1185">Reference proteome</keyword>
<evidence type="ECO:0000313" key="1">
    <source>
        <dbReference type="EMBL" id="KAK8068649.1"/>
    </source>
</evidence>
<reference evidence="1 2" key="1">
    <citation type="submission" date="2023-01" db="EMBL/GenBank/DDBJ databases">
        <title>Analysis of 21 Apiospora genomes using comparative genomics revels a genus with tremendous synthesis potential of carbohydrate active enzymes and secondary metabolites.</title>
        <authorList>
            <person name="Sorensen T."/>
        </authorList>
    </citation>
    <scope>NUCLEOTIDE SEQUENCE [LARGE SCALE GENOMIC DNA]</scope>
    <source>
        <strain evidence="1 2">CBS 83171</strain>
    </source>
</reference>